<reference evidence="1 2" key="1">
    <citation type="journal article" date="2013" name="Proc. Natl. Acad. Sci. U.S.A.">
        <title>Genome of an arbuscular mycorrhizal fungus provides insight into the oldest plant symbiosis.</title>
        <authorList>
            <person name="Tisserant E."/>
            <person name="Malbreil M."/>
            <person name="Kuo A."/>
            <person name="Kohler A."/>
            <person name="Symeonidi A."/>
            <person name="Balestrini R."/>
            <person name="Charron P."/>
            <person name="Duensing N."/>
            <person name="Frei Dit Frey N."/>
            <person name="Gianinazzi-Pearson V."/>
            <person name="Gilbert L.B."/>
            <person name="Handa Y."/>
            <person name="Herr J.R."/>
            <person name="Hijri M."/>
            <person name="Koul R."/>
            <person name="Kawaguchi M."/>
            <person name="Krajinski F."/>
            <person name="Lammers P.J."/>
            <person name="Masclaux F.G."/>
            <person name="Murat C."/>
            <person name="Morin E."/>
            <person name="Ndikumana S."/>
            <person name="Pagni M."/>
            <person name="Petitpierre D."/>
            <person name="Requena N."/>
            <person name="Rosikiewicz P."/>
            <person name="Riley R."/>
            <person name="Saito K."/>
            <person name="San Clemente H."/>
            <person name="Shapiro H."/>
            <person name="van Tuinen D."/>
            <person name="Becard G."/>
            <person name="Bonfante P."/>
            <person name="Paszkowski U."/>
            <person name="Shachar-Hill Y.Y."/>
            <person name="Tuskan G.A."/>
            <person name="Young P.W."/>
            <person name="Sanders I.R."/>
            <person name="Henrissat B."/>
            <person name="Rensing S.A."/>
            <person name="Grigoriev I.V."/>
            <person name="Corradi N."/>
            <person name="Roux C."/>
            <person name="Martin F."/>
        </authorList>
    </citation>
    <scope>NUCLEOTIDE SEQUENCE [LARGE SCALE GENOMIC DNA]</scope>
    <source>
        <strain evidence="1 2">DAOM 197198</strain>
    </source>
</reference>
<protein>
    <submittedName>
        <fullName evidence="1">Uncharacterized protein</fullName>
    </submittedName>
</protein>
<keyword evidence="2" id="KW-1185">Reference proteome</keyword>
<accession>A0A2H5TZE4</accession>
<dbReference type="VEuPathDB" id="FungiDB:RhiirFUN_001678"/>
<name>A0A2H5TZE4_RHIID</name>
<dbReference type="AlphaFoldDB" id="A0A2H5TZE4"/>
<proteinExistence type="predicted"/>
<evidence type="ECO:0000313" key="2">
    <source>
        <dbReference type="Proteomes" id="UP000018888"/>
    </source>
</evidence>
<organism evidence="1 2">
    <name type="scientific">Rhizophagus irregularis (strain DAOM 181602 / DAOM 197198 / MUCL 43194)</name>
    <name type="common">Arbuscular mycorrhizal fungus</name>
    <name type="synonym">Glomus intraradices</name>
    <dbReference type="NCBI Taxonomy" id="747089"/>
    <lineage>
        <taxon>Eukaryota</taxon>
        <taxon>Fungi</taxon>
        <taxon>Fungi incertae sedis</taxon>
        <taxon>Mucoromycota</taxon>
        <taxon>Glomeromycotina</taxon>
        <taxon>Glomeromycetes</taxon>
        <taxon>Glomerales</taxon>
        <taxon>Glomeraceae</taxon>
        <taxon>Rhizophagus</taxon>
    </lineage>
</organism>
<sequence>MARSKIFSGDLPELLDKIMRYCNDISTLYSCILVNRTWCRIAIPLLWEDPFSFHDHRIIDCHLRNSSENDKMKLKEYGIKNDLSSNTLFNYPSFIKCLDTQDLLYCINKWVVSTSSTLINSLNLTRLIYKLLFEIFIENEANLHTFKVEIGRDRNLIELILQNSNFINNVKNLIIQVFPRNADNLTKTEKDIIIEHTSRMINSQKNLKKINFRSIESFLYDSLLSLKNSNCSNTLKTIMFYNVNFGNILILKEVIEHLNVLESIHMIYCRSLNSGFIQQINNINKPFKLRSLFIGNSRSYQINSIQLLLQKSGIYLENFGFNFEYNGSKKILKLITKYCTRIKFLELPGFINRKIYSVFDLIKSIGQNLNYLDIIFHGMYIDYYGEELTKISSTILKSLGKFLPLRIKYLHLFLYDITAKDFEIFLRSSHKTFIEKLLINYIKTEDKDILPNLLDKYIIKRKRVSYLGFIDDLFYLEEEYKSYNVIIKDYYDLVHTGFYDCINEWY</sequence>
<comment type="caution">
    <text evidence="1">The sequence shown here is derived from an EMBL/GenBank/DDBJ whole genome shotgun (WGS) entry which is preliminary data.</text>
</comment>
<evidence type="ECO:0000313" key="1">
    <source>
        <dbReference type="EMBL" id="POG62756.1"/>
    </source>
</evidence>
<gene>
    <name evidence="1" type="ORF">GLOIN_2v1882631</name>
</gene>
<reference evidence="1 2" key="2">
    <citation type="journal article" date="2018" name="New Phytol.">
        <title>High intraspecific genome diversity in the model arbuscular mycorrhizal symbiont Rhizophagus irregularis.</title>
        <authorList>
            <person name="Chen E.C.H."/>
            <person name="Morin E."/>
            <person name="Beaudet D."/>
            <person name="Noel J."/>
            <person name="Yildirir G."/>
            <person name="Ndikumana S."/>
            <person name="Charron P."/>
            <person name="St-Onge C."/>
            <person name="Giorgi J."/>
            <person name="Kruger M."/>
            <person name="Marton T."/>
            <person name="Ropars J."/>
            <person name="Grigoriev I.V."/>
            <person name="Hainaut M."/>
            <person name="Henrissat B."/>
            <person name="Roux C."/>
            <person name="Martin F."/>
            <person name="Corradi N."/>
        </authorList>
    </citation>
    <scope>NUCLEOTIDE SEQUENCE [LARGE SCALE GENOMIC DNA]</scope>
    <source>
        <strain evidence="1 2">DAOM 197198</strain>
    </source>
</reference>
<dbReference type="Proteomes" id="UP000018888">
    <property type="component" value="Unassembled WGS sequence"/>
</dbReference>
<dbReference type="EMBL" id="AUPC02000289">
    <property type="protein sequence ID" value="POG62756.1"/>
    <property type="molecule type" value="Genomic_DNA"/>
</dbReference>